<reference evidence="1" key="1">
    <citation type="submission" date="2019-03" db="EMBL/GenBank/DDBJ databases">
        <title>Long read genome sequence of the mycoparasitic Pythium oligandrum ATCC 38472 isolated from sugarbeet rhizosphere.</title>
        <authorList>
            <person name="Gaulin E."/>
        </authorList>
    </citation>
    <scope>NUCLEOTIDE SEQUENCE</scope>
    <source>
        <strain evidence="1">ATCC 38472_TT</strain>
    </source>
</reference>
<name>A0A8K1CPP5_PYTOL</name>
<protein>
    <submittedName>
        <fullName evidence="1">Uncharacterized protein</fullName>
    </submittedName>
</protein>
<accession>A0A8K1CPP5</accession>
<dbReference type="OrthoDB" id="124020at2759"/>
<sequence>MSKLSALAIPYVLILDGDAAKAQQTLVSPHPAFVTFASKTPGLAEMTEREDDMQLHAAGRTFVTVKRTAKLRMEPKTRALIIDISKAAIDRPLEVVVTLSKWTCVIVPGYGFGWVGNAVILTRDEPFRENPASHQLLTLVFDYNSDDHEQLERLLSAIKTHSTLEYLLPYQLLLSDEPPKHEVFDTLDGQTISILGPPRNTKLAFLSVIGRKLQTTSNAALHHLDVVLVSKIFAFSGTPVKRHVHREHQANMSLSRFAYW</sequence>
<dbReference type="EMBL" id="SPLM01000004">
    <property type="protein sequence ID" value="TMW67492.1"/>
    <property type="molecule type" value="Genomic_DNA"/>
</dbReference>
<evidence type="ECO:0000313" key="2">
    <source>
        <dbReference type="Proteomes" id="UP000794436"/>
    </source>
</evidence>
<proteinExistence type="predicted"/>
<evidence type="ECO:0000313" key="1">
    <source>
        <dbReference type="EMBL" id="TMW67492.1"/>
    </source>
</evidence>
<gene>
    <name evidence="1" type="ORF">Poli38472_011112</name>
</gene>
<dbReference type="AlphaFoldDB" id="A0A8K1CPP5"/>
<dbReference type="Proteomes" id="UP000794436">
    <property type="component" value="Unassembled WGS sequence"/>
</dbReference>
<organism evidence="1 2">
    <name type="scientific">Pythium oligandrum</name>
    <name type="common">Mycoparasitic fungus</name>
    <dbReference type="NCBI Taxonomy" id="41045"/>
    <lineage>
        <taxon>Eukaryota</taxon>
        <taxon>Sar</taxon>
        <taxon>Stramenopiles</taxon>
        <taxon>Oomycota</taxon>
        <taxon>Peronosporomycetes</taxon>
        <taxon>Pythiales</taxon>
        <taxon>Pythiaceae</taxon>
        <taxon>Pythium</taxon>
    </lineage>
</organism>
<keyword evidence="2" id="KW-1185">Reference proteome</keyword>
<comment type="caution">
    <text evidence="1">The sequence shown here is derived from an EMBL/GenBank/DDBJ whole genome shotgun (WGS) entry which is preliminary data.</text>
</comment>